<sequence length="189" mass="20208">MCTGTCSRGVGAALWPLALLAIVANILLAFPDWKTEYVHDWGRRLTPEVLYLGGLVGGGIMIQATGRRGCCGNRCGMFLSVLSAAVGVAGALYALTVSMLGLVHGPYCQYRNGTVLAWGRPFEDHEEPSSKPTTDDSVETRARLLSKPPSCGSSYPLIMRTHTVAASLGSPFFVQKLFSQLSNPDNGFP</sequence>
<dbReference type="InterPro" id="IPR008661">
    <property type="entry name" value="L6_membrane"/>
</dbReference>
<keyword evidence="4 7" id="KW-1133">Transmembrane helix</keyword>
<evidence type="ECO:0000256" key="4">
    <source>
        <dbReference type="ARBA" id="ARBA00022989"/>
    </source>
</evidence>
<dbReference type="Proteomes" id="UP001142489">
    <property type="component" value="Unassembled WGS sequence"/>
</dbReference>
<dbReference type="PANTHER" id="PTHR14198:SF23">
    <property type="entry name" value="SI:CH211-137I24.10"/>
    <property type="match status" value="1"/>
</dbReference>
<organism evidence="8 9">
    <name type="scientific">Phrynocephalus forsythii</name>
    <dbReference type="NCBI Taxonomy" id="171643"/>
    <lineage>
        <taxon>Eukaryota</taxon>
        <taxon>Metazoa</taxon>
        <taxon>Chordata</taxon>
        <taxon>Craniata</taxon>
        <taxon>Vertebrata</taxon>
        <taxon>Euteleostomi</taxon>
        <taxon>Lepidosauria</taxon>
        <taxon>Squamata</taxon>
        <taxon>Bifurcata</taxon>
        <taxon>Unidentata</taxon>
        <taxon>Episquamata</taxon>
        <taxon>Toxicofera</taxon>
        <taxon>Iguania</taxon>
        <taxon>Acrodonta</taxon>
        <taxon>Agamidae</taxon>
        <taxon>Agaminae</taxon>
        <taxon>Phrynocephalus</taxon>
    </lineage>
</organism>
<gene>
    <name evidence="8" type="ORF">JRQ81_004648</name>
</gene>
<evidence type="ECO:0000256" key="6">
    <source>
        <dbReference type="SAM" id="MobiDB-lite"/>
    </source>
</evidence>
<reference evidence="8" key="1">
    <citation type="journal article" date="2023" name="DNA Res.">
        <title>Chromosome-level genome assembly of Phrynocephalus forsythii using third-generation DNA sequencing and Hi-C analysis.</title>
        <authorList>
            <person name="Qi Y."/>
            <person name="Zhao W."/>
            <person name="Zhao Y."/>
            <person name="Niu C."/>
            <person name="Cao S."/>
            <person name="Zhang Y."/>
        </authorList>
    </citation>
    <scope>NUCLEOTIDE SEQUENCE</scope>
    <source>
        <tissue evidence="8">Muscle</tissue>
    </source>
</reference>
<dbReference type="Pfam" id="PF05805">
    <property type="entry name" value="L6_membrane"/>
    <property type="match status" value="1"/>
</dbReference>
<dbReference type="GO" id="GO:0016020">
    <property type="term" value="C:membrane"/>
    <property type="evidence" value="ECO:0007669"/>
    <property type="project" value="UniProtKB-SubCell"/>
</dbReference>
<keyword evidence="3 7" id="KW-0812">Transmembrane</keyword>
<evidence type="ECO:0000256" key="1">
    <source>
        <dbReference type="ARBA" id="ARBA00004141"/>
    </source>
</evidence>
<feature type="transmembrane region" description="Helical" evidence="7">
    <location>
        <begin position="12"/>
        <end position="30"/>
    </location>
</feature>
<feature type="transmembrane region" description="Helical" evidence="7">
    <location>
        <begin position="78"/>
        <end position="103"/>
    </location>
</feature>
<comment type="subcellular location">
    <subcellularLocation>
        <location evidence="1">Membrane</location>
        <topology evidence="1">Multi-pass membrane protein</topology>
    </subcellularLocation>
</comment>
<dbReference type="AlphaFoldDB" id="A0A9Q0XFU7"/>
<keyword evidence="9" id="KW-1185">Reference proteome</keyword>
<feature type="transmembrane region" description="Helical" evidence="7">
    <location>
        <begin position="50"/>
        <end position="66"/>
    </location>
</feature>
<dbReference type="PANTHER" id="PTHR14198">
    <property type="entry name" value="TRANSMEMBRANE 4 L6 FAMILY MEMBER 1-RELATED"/>
    <property type="match status" value="1"/>
</dbReference>
<accession>A0A9Q0XFU7</accession>
<evidence type="ECO:0000313" key="9">
    <source>
        <dbReference type="Proteomes" id="UP001142489"/>
    </source>
</evidence>
<evidence type="ECO:0000256" key="5">
    <source>
        <dbReference type="ARBA" id="ARBA00023136"/>
    </source>
</evidence>
<dbReference type="OrthoDB" id="9449742at2759"/>
<evidence type="ECO:0000256" key="2">
    <source>
        <dbReference type="ARBA" id="ARBA00006193"/>
    </source>
</evidence>
<protein>
    <submittedName>
        <fullName evidence="8">Uncharacterized protein</fullName>
    </submittedName>
</protein>
<dbReference type="EMBL" id="JAPFRF010000012">
    <property type="protein sequence ID" value="KAJ7313355.1"/>
    <property type="molecule type" value="Genomic_DNA"/>
</dbReference>
<proteinExistence type="inferred from homology"/>
<comment type="similarity">
    <text evidence="2">Belongs to the L6 tetraspanin family.</text>
</comment>
<evidence type="ECO:0000256" key="7">
    <source>
        <dbReference type="SAM" id="Phobius"/>
    </source>
</evidence>
<evidence type="ECO:0000313" key="8">
    <source>
        <dbReference type="EMBL" id="KAJ7313355.1"/>
    </source>
</evidence>
<keyword evidence="5 7" id="KW-0472">Membrane</keyword>
<comment type="caution">
    <text evidence="8">The sequence shown here is derived from an EMBL/GenBank/DDBJ whole genome shotgun (WGS) entry which is preliminary data.</text>
</comment>
<feature type="region of interest" description="Disordered" evidence="6">
    <location>
        <begin position="123"/>
        <end position="147"/>
    </location>
</feature>
<evidence type="ECO:0000256" key="3">
    <source>
        <dbReference type="ARBA" id="ARBA00022692"/>
    </source>
</evidence>
<name>A0A9Q0XFU7_9SAUR</name>